<protein>
    <submittedName>
        <fullName evidence="1">Uncharacterized protein</fullName>
    </submittedName>
</protein>
<dbReference type="AlphaFoldDB" id="A0A0F9I5D7"/>
<reference evidence="1" key="1">
    <citation type="journal article" date="2015" name="Nature">
        <title>Complex archaea that bridge the gap between prokaryotes and eukaryotes.</title>
        <authorList>
            <person name="Spang A."/>
            <person name="Saw J.H."/>
            <person name="Jorgensen S.L."/>
            <person name="Zaremba-Niedzwiedzka K."/>
            <person name="Martijn J."/>
            <person name="Lind A.E."/>
            <person name="van Eijk R."/>
            <person name="Schleper C."/>
            <person name="Guy L."/>
            <person name="Ettema T.J."/>
        </authorList>
    </citation>
    <scope>NUCLEOTIDE SEQUENCE</scope>
</reference>
<comment type="caution">
    <text evidence="1">The sequence shown here is derived from an EMBL/GenBank/DDBJ whole genome shotgun (WGS) entry which is preliminary data.</text>
</comment>
<gene>
    <name evidence="1" type="ORF">LCGC14_1701700</name>
</gene>
<accession>A0A0F9I5D7</accession>
<name>A0A0F9I5D7_9ZZZZ</name>
<evidence type="ECO:0000313" key="1">
    <source>
        <dbReference type="EMBL" id="KKM14879.1"/>
    </source>
</evidence>
<organism evidence="1">
    <name type="scientific">marine sediment metagenome</name>
    <dbReference type="NCBI Taxonomy" id="412755"/>
    <lineage>
        <taxon>unclassified sequences</taxon>
        <taxon>metagenomes</taxon>
        <taxon>ecological metagenomes</taxon>
    </lineage>
</organism>
<dbReference type="EMBL" id="LAZR01015046">
    <property type="protein sequence ID" value="KKM14879.1"/>
    <property type="molecule type" value="Genomic_DNA"/>
</dbReference>
<proteinExistence type="predicted"/>
<sequence>MGAMKQHVREQILLEMYASMERQTQHIANNNNDGVVSETHLQQNQRSRFELFVDDSE</sequence>